<feature type="signal peptide" evidence="8">
    <location>
        <begin position="1"/>
        <end position="35"/>
    </location>
</feature>
<organism evidence="9 10">
    <name type="scientific">Paraburkholderia metrosideri</name>
    <dbReference type="NCBI Taxonomy" id="580937"/>
    <lineage>
        <taxon>Bacteria</taxon>
        <taxon>Pseudomonadati</taxon>
        <taxon>Pseudomonadota</taxon>
        <taxon>Betaproteobacteria</taxon>
        <taxon>Burkholderiales</taxon>
        <taxon>Burkholderiaceae</taxon>
        <taxon>Paraburkholderia</taxon>
    </lineage>
</organism>
<keyword evidence="6" id="KW-0106">Calcium</keyword>
<gene>
    <name evidence="9" type="ORF">PQQ63_27715</name>
</gene>
<dbReference type="Pfam" id="PF07519">
    <property type="entry name" value="Tannase"/>
    <property type="match status" value="1"/>
</dbReference>
<dbReference type="SUPFAM" id="SSF53474">
    <property type="entry name" value="alpha/beta-Hydrolases"/>
    <property type="match status" value="1"/>
</dbReference>
<keyword evidence="4 8" id="KW-0732">Signal</keyword>
<keyword evidence="10" id="KW-1185">Reference proteome</keyword>
<evidence type="ECO:0000256" key="8">
    <source>
        <dbReference type="SAM" id="SignalP"/>
    </source>
</evidence>
<comment type="caution">
    <text evidence="9">The sequence shown here is derived from an EMBL/GenBank/DDBJ whole genome shotgun (WGS) entry which is preliminary data.</text>
</comment>
<dbReference type="EMBL" id="JAQQCF010000029">
    <property type="protein sequence ID" value="MFM0640491.1"/>
    <property type="molecule type" value="Genomic_DNA"/>
</dbReference>
<evidence type="ECO:0000256" key="6">
    <source>
        <dbReference type="ARBA" id="ARBA00022837"/>
    </source>
</evidence>
<reference evidence="9 10" key="1">
    <citation type="journal article" date="2024" name="Chem. Sci.">
        <title>Discovery of megapolipeptins by genome mining of a Burkholderiales bacteria collection.</title>
        <authorList>
            <person name="Paulo B.S."/>
            <person name="Recchia M.J.J."/>
            <person name="Lee S."/>
            <person name="Fergusson C.H."/>
            <person name="Romanowski S.B."/>
            <person name="Hernandez A."/>
            <person name="Krull N."/>
            <person name="Liu D.Y."/>
            <person name="Cavanagh H."/>
            <person name="Bos A."/>
            <person name="Gray C.A."/>
            <person name="Murphy B.T."/>
            <person name="Linington R.G."/>
            <person name="Eustaquio A.S."/>
        </authorList>
    </citation>
    <scope>NUCLEOTIDE SEQUENCE [LARGE SCALE GENOMIC DNA]</scope>
    <source>
        <strain evidence="9 10">RL17-338-BIC-A</strain>
    </source>
</reference>
<keyword evidence="3" id="KW-0479">Metal-binding</keyword>
<evidence type="ECO:0000256" key="2">
    <source>
        <dbReference type="ARBA" id="ARBA00022487"/>
    </source>
</evidence>
<keyword evidence="2" id="KW-0719">Serine esterase</keyword>
<dbReference type="InterPro" id="IPR011118">
    <property type="entry name" value="Tannase/feruloyl_esterase"/>
</dbReference>
<proteinExistence type="inferred from homology"/>
<name>A0ABW9E2V7_9BURK</name>
<evidence type="ECO:0000256" key="4">
    <source>
        <dbReference type="ARBA" id="ARBA00022729"/>
    </source>
</evidence>
<evidence type="ECO:0000313" key="10">
    <source>
        <dbReference type="Proteomes" id="UP001629432"/>
    </source>
</evidence>
<keyword evidence="5 9" id="KW-0378">Hydrolase</keyword>
<accession>A0ABW9E2V7</accession>
<protein>
    <submittedName>
        <fullName evidence="9">Tannase/feruloyl esterase family alpha/beta hydrolase</fullName>
    </submittedName>
</protein>
<evidence type="ECO:0000256" key="7">
    <source>
        <dbReference type="ARBA" id="ARBA00023157"/>
    </source>
</evidence>
<evidence type="ECO:0000256" key="1">
    <source>
        <dbReference type="ARBA" id="ARBA00006249"/>
    </source>
</evidence>
<dbReference type="GO" id="GO:0016787">
    <property type="term" value="F:hydrolase activity"/>
    <property type="evidence" value="ECO:0007669"/>
    <property type="project" value="UniProtKB-KW"/>
</dbReference>
<dbReference type="PANTHER" id="PTHR33938">
    <property type="entry name" value="FERULOYL ESTERASE B-RELATED"/>
    <property type="match status" value="1"/>
</dbReference>
<dbReference type="Proteomes" id="UP001629432">
    <property type="component" value="Unassembled WGS sequence"/>
</dbReference>
<sequence length="636" mass="65174">MNHVRDSRVPPWLVRPGMPVLIAACACAVMLAACGDTGSNGLTTATAKPLTCDDSMKAAFKPDANTTVTLVKAFKKGDDLNLNGTSSGVLAANDECLVKLNVGPGNQGPAGAPSTSQGIGIEVWLPTPANWNNRIHAYGGGGFAGDPTISSLTEIGNLQGVGGSATPADIAGVEGAVSADTDTGHVSTDTVALGPFLGPLGDGAFAMNPDGSINTTLWTDFASRGIHEMAVVAKALATAYYTTPVKYSYWDGCSTGGRQGHEEAQVNPGDFDGILAGDPGINWSSALTGFVYPQTVMRQDLGGVPLTTAQLSGVSAAAVSACDSTLTGKHDGFISNPDVCTYDPTQDKTVLCPSSGGTNATAACVSTVQAQAINKMWYGQTVDGSAPAPAVANGFSQQLQPNQLWFGLERGTLLGSVPNGTSGLAASTNGVPAPFTPGTSQVALELQKSTLATPDFINATGDGMNGWESLSYADLANASAQGLALQPQFGNIDANNPDLTNFKAHNGKMIVYHGMADEIVPIQGTTNYYVNVAAKMGGIPATQAFYRYFQIPGMAHCAGIGSVNGVTGVSPVANPPLPAPNQFYNALTSWVEKGVAPDKIPLQNSDASITRPICMYPSKLTYSGGSAGAASSFICS</sequence>
<evidence type="ECO:0000256" key="5">
    <source>
        <dbReference type="ARBA" id="ARBA00022801"/>
    </source>
</evidence>
<dbReference type="RefSeq" id="WP_408339178.1">
    <property type="nucleotide sequence ID" value="NZ_JAQQCF010000029.1"/>
</dbReference>
<comment type="similarity">
    <text evidence="1">Belongs to the tannase family.</text>
</comment>
<keyword evidence="7" id="KW-1015">Disulfide bond</keyword>
<dbReference type="PANTHER" id="PTHR33938:SF15">
    <property type="entry name" value="FERULOYL ESTERASE B-RELATED"/>
    <property type="match status" value="1"/>
</dbReference>
<evidence type="ECO:0000313" key="9">
    <source>
        <dbReference type="EMBL" id="MFM0640491.1"/>
    </source>
</evidence>
<dbReference type="InterPro" id="IPR029058">
    <property type="entry name" value="AB_hydrolase_fold"/>
</dbReference>
<dbReference type="PROSITE" id="PS51257">
    <property type="entry name" value="PROKAR_LIPOPROTEIN"/>
    <property type="match status" value="1"/>
</dbReference>
<feature type="chain" id="PRO_5046795798" evidence="8">
    <location>
        <begin position="36"/>
        <end position="636"/>
    </location>
</feature>
<evidence type="ECO:0000256" key="3">
    <source>
        <dbReference type="ARBA" id="ARBA00022723"/>
    </source>
</evidence>